<reference evidence="2 3" key="1">
    <citation type="submission" date="2020-02" db="EMBL/GenBank/DDBJ databases">
        <authorList>
            <person name="Ferguson B K."/>
        </authorList>
    </citation>
    <scope>NUCLEOTIDE SEQUENCE [LARGE SCALE GENOMIC DNA]</scope>
</reference>
<feature type="compositionally biased region" description="Low complexity" evidence="1">
    <location>
        <begin position="616"/>
        <end position="663"/>
    </location>
</feature>
<proteinExistence type="predicted"/>
<feature type="compositionally biased region" description="Polar residues" evidence="1">
    <location>
        <begin position="143"/>
        <end position="165"/>
    </location>
</feature>
<feature type="compositionally biased region" description="Basic and acidic residues" evidence="1">
    <location>
        <begin position="52"/>
        <end position="72"/>
    </location>
</feature>
<feature type="compositionally biased region" description="Low complexity" evidence="1">
    <location>
        <begin position="286"/>
        <end position="299"/>
    </location>
</feature>
<gene>
    <name evidence="2" type="ORF">TBRA_LOCUS7524</name>
</gene>
<feature type="region of interest" description="Disordered" evidence="1">
    <location>
        <begin position="430"/>
        <end position="463"/>
    </location>
</feature>
<dbReference type="AlphaFoldDB" id="A0A6H5IGI6"/>
<feature type="compositionally biased region" description="Low complexity" evidence="1">
    <location>
        <begin position="166"/>
        <end position="175"/>
    </location>
</feature>
<organism evidence="2 3">
    <name type="scientific">Trichogramma brassicae</name>
    <dbReference type="NCBI Taxonomy" id="86971"/>
    <lineage>
        <taxon>Eukaryota</taxon>
        <taxon>Metazoa</taxon>
        <taxon>Ecdysozoa</taxon>
        <taxon>Arthropoda</taxon>
        <taxon>Hexapoda</taxon>
        <taxon>Insecta</taxon>
        <taxon>Pterygota</taxon>
        <taxon>Neoptera</taxon>
        <taxon>Endopterygota</taxon>
        <taxon>Hymenoptera</taxon>
        <taxon>Apocrita</taxon>
        <taxon>Proctotrupomorpha</taxon>
        <taxon>Chalcidoidea</taxon>
        <taxon>Trichogrammatidae</taxon>
        <taxon>Trichogramma</taxon>
    </lineage>
</organism>
<feature type="region of interest" description="Disordered" evidence="1">
    <location>
        <begin position="616"/>
        <end position="669"/>
    </location>
</feature>
<name>A0A6H5IGI6_9HYME</name>
<feature type="compositionally biased region" description="Basic and acidic residues" evidence="1">
    <location>
        <begin position="240"/>
        <end position="269"/>
    </location>
</feature>
<feature type="compositionally biased region" description="Polar residues" evidence="1">
    <location>
        <begin position="105"/>
        <end position="124"/>
    </location>
</feature>
<sequence length="669" mass="72662">MAEKQSSPSTDEKRGHEDEAVATDAGLESKDDQPIPPVAATEAADDPSSAIEQKKSDDNGNDEKEDDGRRSVEVNSKPTSPVDMIDKSAALEDKSDHVDGITESEVASSPTEIALESNDSSCKNVSADKSDKIESVAGPDGATPTQDTTTDQKNSPSEQITTAVEQQQKQQQQQQPVVDKVNKTGACAASPQEEKKELAPSSEKSTLPTAADETQPLLPERVARWVEKAATSKEAVVLSENKDGSGIEDDNKAIALDHDDESEARLQIDEKDEEEPCEITKRRHSSGTSASSDSQKSQKAATHIIRRSIRCTGPANIRKLREESRAEPSAAAWRRQYHQLYTVHSTLSMYRERDAKSLHRRNADLSSPPSRFIYCVRGYGKKPIDAMCSYVEACMTLYRLKHGRNCTTNYVTEYSFLFLLPVSSRSGALLGARSTPHRTPGQSPDSPPTPVAAAGGAPRTREWHDDDRVDKPCFLPRSSSVCLCLCWPRARVLFSPIRQVSGACSPPILCKPSLPYKLLAARCRSARWLRAATRTGAPGAGASATTASPRSRRCASDGFAPAAGRPSPTATYPSTYRRPGSARCTSPTTATRRTWSTWCWACRCARACAAAPYRRSACPSTFSPSPRCSSRTPSVRSSSRPRPTRARPTTTSSSTPKSLSSSRLKSRSD</sequence>
<protein>
    <submittedName>
        <fullName evidence="2">Uncharacterized protein</fullName>
    </submittedName>
</protein>
<feature type="compositionally biased region" description="Basic and acidic residues" evidence="1">
    <location>
        <begin position="10"/>
        <end position="19"/>
    </location>
</feature>
<feature type="compositionally biased region" description="Basic and acidic residues" evidence="1">
    <location>
        <begin position="221"/>
        <end position="231"/>
    </location>
</feature>
<feature type="region of interest" description="Disordered" evidence="1">
    <location>
        <begin position="534"/>
        <end position="588"/>
    </location>
</feature>
<feature type="compositionally biased region" description="Basic and acidic residues" evidence="1">
    <location>
        <begin position="84"/>
        <end position="100"/>
    </location>
</feature>
<dbReference type="Proteomes" id="UP000479190">
    <property type="component" value="Unassembled WGS sequence"/>
</dbReference>
<feature type="region of interest" description="Disordered" evidence="1">
    <location>
        <begin position="1"/>
        <end position="299"/>
    </location>
</feature>
<evidence type="ECO:0000313" key="2">
    <source>
        <dbReference type="EMBL" id="CAB0035636.1"/>
    </source>
</evidence>
<keyword evidence="3" id="KW-1185">Reference proteome</keyword>
<evidence type="ECO:0000313" key="3">
    <source>
        <dbReference type="Proteomes" id="UP000479190"/>
    </source>
</evidence>
<dbReference type="EMBL" id="CADCXV010000795">
    <property type="protein sequence ID" value="CAB0035636.1"/>
    <property type="molecule type" value="Genomic_DNA"/>
</dbReference>
<accession>A0A6H5IGI6</accession>
<feature type="compositionally biased region" description="Low complexity" evidence="1">
    <location>
        <begin position="534"/>
        <end position="549"/>
    </location>
</feature>
<evidence type="ECO:0000256" key="1">
    <source>
        <dbReference type="SAM" id="MobiDB-lite"/>
    </source>
</evidence>